<reference evidence="2" key="1">
    <citation type="journal article" date="2020" name="Nature">
        <title>Giant virus diversity and host interactions through global metagenomics.</title>
        <authorList>
            <person name="Schulz F."/>
            <person name="Roux S."/>
            <person name="Paez-Espino D."/>
            <person name="Jungbluth S."/>
            <person name="Walsh D.A."/>
            <person name="Denef V.J."/>
            <person name="McMahon K.D."/>
            <person name="Konstantinidis K.T."/>
            <person name="Eloe-Fadrosh E.A."/>
            <person name="Kyrpides N.C."/>
            <person name="Woyke T."/>
        </authorList>
    </citation>
    <scope>NUCLEOTIDE SEQUENCE</scope>
    <source>
        <strain evidence="2">GVMAG-M-3300023184-177</strain>
    </source>
</reference>
<dbReference type="Pfam" id="PF13912">
    <property type="entry name" value="zf-C2H2_6"/>
    <property type="match status" value="1"/>
</dbReference>
<accession>A0A6C0HVT8</accession>
<evidence type="ECO:0000259" key="1">
    <source>
        <dbReference type="PROSITE" id="PS50157"/>
    </source>
</evidence>
<dbReference type="InterPro" id="IPR036236">
    <property type="entry name" value="Znf_C2H2_sf"/>
</dbReference>
<dbReference type="Gene3D" id="3.30.160.60">
    <property type="entry name" value="Classic Zinc Finger"/>
    <property type="match status" value="1"/>
</dbReference>
<dbReference type="Pfam" id="PF00096">
    <property type="entry name" value="zf-C2H2"/>
    <property type="match status" value="1"/>
</dbReference>
<organism evidence="2">
    <name type="scientific">viral metagenome</name>
    <dbReference type="NCBI Taxonomy" id="1070528"/>
    <lineage>
        <taxon>unclassified sequences</taxon>
        <taxon>metagenomes</taxon>
        <taxon>organismal metagenomes</taxon>
    </lineage>
</organism>
<dbReference type="PROSITE" id="PS00028">
    <property type="entry name" value="ZINC_FINGER_C2H2_1"/>
    <property type="match status" value="1"/>
</dbReference>
<proteinExistence type="predicted"/>
<dbReference type="AlphaFoldDB" id="A0A6C0HVT8"/>
<dbReference type="SUPFAM" id="SSF57667">
    <property type="entry name" value="beta-beta-alpha zinc fingers"/>
    <property type="match status" value="1"/>
</dbReference>
<name>A0A6C0HVT8_9ZZZZ</name>
<evidence type="ECO:0000313" key="2">
    <source>
        <dbReference type="EMBL" id="QHT84530.1"/>
    </source>
</evidence>
<dbReference type="InterPro" id="IPR013087">
    <property type="entry name" value="Znf_C2H2_type"/>
</dbReference>
<dbReference type="EMBL" id="MN740019">
    <property type="protein sequence ID" value="QHT84530.1"/>
    <property type="molecule type" value="Genomic_DNA"/>
</dbReference>
<dbReference type="SMART" id="SM00355">
    <property type="entry name" value="ZnF_C2H2"/>
    <property type="match status" value="2"/>
</dbReference>
<protein>
    <recommendedName>
        <fullName evidence="1">C2H2-type domain-containing protein</fullName>
    </recommendedName>
</protein>
<dbReference type="PROSITE" id="PS50157">
    <property type="entry name" value="ZINC_FINGER_C2H2_2"/>
    <property type="match status" value="1"/>
</dbReference>
<feature type="domain" description="C2H2-type" evidence="1">
    <location>
        <begin position="54"/>
        <end position="81"/>
    </location>
</feature>
<sequence length="166" mass="20277">MENIKQYNCNICNKDYKSYKTFWYHNKTQHKIINDDNINKPEISLNQLNNDIKFICEYCNKIFTRKDNLDKHKKNSCKDNTSMSIINEKLYNIYIKKFGLIYPISKFNIFKFIDEIYVLEWNKLPPLSEERICYSLYIIMKIHKELQITQQNENIYNNLIKKFVNY</sequence>